<dbReference type="InterPro" id="IPR029063">
    <property type="entry name" value="SAM-dependent_MTases_sf"/>
</dbReference>
<evidence type="ECO:0000256" key="2">
    <source>
        <dbReference type="SAM" id="MobiDB-lite"/>
    </source>
</evidence>
<evidence type="ECO:0000313" key="4">
    <source>
        <dbReference type="Proteomes" id="UP000569329"/>
    </source>
</evidence>
<dbReference type="RefSeq" id="WP_182542142.1">
    <property type="nucleotide sequence ID" value="NZ_JACGWZ010000001.1"/>
</dbReference>
<feature type="region of interest" description="Disordered" evidence="2">
    <location>
        <begin position="1"/>
        <end position="23"/>
    </location>
</feature>
<dbReference type="Pfam" id="PF13578">
    <property type="entry name" value="Methyltransf_24"/>
    <property type="match status" value="1"/>
</dbReference>
<name>A0A839DR84_9PSEU</name>
<organism evidence="3 4">
    <name type="scientific">Halosaccharopolyspora lacisalsi</name>
    <dbReference type="NCBI Taxonomy" id="1000566"/>
    <lineage>
        <taxon>Bacteria</taxon>
        <taxon>Bacillati</taxon>
        <taxon>Actinomycetota</taxon>
        <taxon>Actinomycetes</taxon>
        <taxon>Pseudonocardiales</taxon>
        <taxon>Pseudonocardiaceae</taxon>
        <taxon>Halosaccharopolyspora</taxon>
    </lineage>
</organism>
<dbReference type="Proteomes" id="UP000569329">
    <property type="component" value="Unassembled WGS sequence"/>
</dbReference>
<keyword evidence="4" id="KW-1185">Reference proteome</keyword>
<dbReference type="EMBL" id="JACGWZ010000001">
    <property type="protein sequence ID" value="MBA8822796.1"/>
    <property type="molecule type" value="Genomic_DNA"/>
</dbReference>
<dbReference type="Gene3D" id="3.40.50.150">
    <property type="entry name" value="Vaccinia Virus protein VP39"/>
    <property type="match status" value="1"/>
</dbReference>
<evidence type="ECO:0000256" key="1">
    <source>
        <dbReference type="SAM" id="Coils"/>
    </source>
</evidence>
<accession>A0A839DR84</accession>
<dbReference type="AlphaFoldDB" id="A0A839DR84"/>
<evidence type="ECO:0000313" key="3">
    <source>
        <dbReference type="EMBL" id="MBA8822796.1"/>
    </source>
</evidence>
<proteinExistence type="predicted"/>
<protein>
    <submittedName>
        <fullName evidence="3">Uncharacterized protein</fullName>
    </submittedName>
</protein>
<dbReference type="SUPFAM" id="SSF53335">
    <property type="entry name" value="S-adenosyl-L-methionine-dependent methyltransferases"/>
    <property type="match status" value="1"/>
</dbReference>
<reference evidence="3 4" key="1">
    <citation type="submission" date="2020-07" db="EMBL/GenBank/DDBJ databases">
        <title>Sequencing the genomes of 1000 actinobacteria strains.</title>
        <authorList>
            <person name="Klenk H.-P."/>
        </authorList>
    </citation>
    <scope>NUCLEOTIDE SEQUENCE [LARGE SCALE GENOMIC DNA]</scope>
    <source>
        <strain evidence="3 4">DSM 45975</strain>
    </source>
</reference>
<comment type="caution">
    <text evidence="3">The sequence shown here is derived from an EMBL/GenBank/DDBJ whole genome shotgun (WGS) entry which is preliminary data.</text>
</comment>
<feature type="compositionally biased region" description="Basic and acidic residues" evidence="2">
    <location>
        <begin position="12"/>
        <end position="23"/>
    </location>
</feature>
<gene>
    <name evidence="3" type="ORF">FHX42_000125</name>
</gene>
<keyword evidence="1" id="KW-0175">Coiled coil</keyword>
<sequence length="369" mass="40798">MNPYFNDPHGIGTREDPHAQARKARDQPLLLHSLSLFREVFAEVFAQREISTVVEIGVESGRVSGMYAELGASAVHCVEPQPTDELRANLDGAELHLVEGTSPAVLDEIPVGDLYVIDGDHNYATLGKELDWILTHAPDAVVVFHDLLWPCSRRDQYYQPSGLTAEETHPAGEDGPTVWHDDTTPAGFVGRGAFTAAREAGGERNGTLTAVEDALDRHADDPWELTVVPAVFGLGVMARRSSPGAAALLEALRPYSTSTLLEAMENNRIALYTRVLQMQYEAVAHADAADRLAMAVSAQNAELDGLRNELDEAHARYDEQVHRSLEEKRALELEIAELRERSPARVLKDVLRTVLLWPRRKWNSYEGRG</sequence>
<feature type="coiled-coil region" evidence="1">
    <location>
        <begin position="289"/>
        <end position="341"/>
    </location>
</feature>